<sequence>MPKDSAMPQPSFVDWATQIFIDDAEADGHMPLLLETLEKESESQWVKRVSPVMEGLHLNYVFKVGSLSIYNTNEVAIEIFNALKARLLVVTP</sequence>
<comment type="caution">
    <text evidence="1">The sequence shown here is derived from an EMBL/GenBank/DDBJ whole genome shotgun (WGS) entry which is preliminary data.</text>
</comment>
<reference evidence="1 2" key="1">
    <citation type="journal article" date="2016" name="Nat. Commun.">
        <title>Thousands of microbial genomes shed light on interconnected biogeochemical processes in an aquifer system.</title>
        <authorList>
            <person name="Anantharaman K."/>
            <person name="Brown C.T."/>
            <person name="Hug L.A."/>
            <person name="Sharon I."/>
            <person name="Castelle C.J."/>
            <person name="Probst A.J."/>
            <person name="Thomas B.C."/>
            <person name="Singh A."/>
            <person name="Wilkins M.J."/>
            <person name="Karaoz U."/>
            <person name="Brodie E.L."/>
            <person name="Williams K.H."/>
            <person name="Hubbard S.S."/>
            <person name="Banfield J.F."/>
        </authorList>
    </citation>
    <scope>NUCLEOTIDE SEQUENCE [LARGE SCALE GENOMIC DNA]</scope>
</reference>
<accession>A0A1G2QE31</accession>
<proteinExistence type="predicted"/>
<name>A0A1G2QE31_9BACT</name>
<evidence type="ECO:0000313" key="2">
    <source>
        <dbReference type="Proteomes" id="UP000177043"/>
    </source>
</evidence>
<dbReference type="Proteomes" id="UP000177043">
    <property type="component" value="Unassembled WGS sequence"/>
</dbReference>
<dbReference type="STRING" id="1802438.A2571_00105"/>
<dbReference type="AlphaFoldDB" id="A0A1G2QE31"/>
<dbReference type="EMBL" id="MHTJ01000002">
    <property type="protein sequence ID" value="OHA58777.1"/>
    <property type="molecule type" value="Genomic_DNA"/>
</dbReference>
<protein>
    <submittedName>
        <fullName evidence="1">Uncharacterized protein</fullName>
    </submittedName>
</protein>
<evidence type="ECO:0000313" key="1">
    <source>
        <dbReference type="EMBL" id="OHA58777.1"/>
    </source>
</evidence>
<organism evidence="1 2">
    <name type="scientific">Candidatus Vogelbacteria bacterium RIFOXYD1_FULL_44_32</name>
    <dbReference type="NCBI Taxonomy" id="1802438"/>
    <lineage>
        <taxon>Bacteria</taxon>
        <taxon>Candidatus Vogeliibacteriota</taxon>
    </lineage>
</organism>
<gene>
    <name evidence="1" type="ORF">A2571_00105</name>
</gene>